<reference evidence="5 8" key="1">
    <citation type="submission" date="2017-05" db="EMBL/GenBank/DDBJ databases">
        <title>Draft genome sequence of MDR A. baumannii AB360.</title>
        <authorList>
            <person name="Wareham D.W."/>
            <person name="Bean D.C."/>
        </authorList>
    </citation>
    <scope>NUCLEOTIDE SEQUENCE [LARGE SCALE GENOMIC DNA]</scope>
    <source>
        <strain evidence="5 8">AB360</strain>
    </source>
</reference>
<evidence type="ECO:0000313" key="10">
    <source>
        <dbReference type="Proteomes" id="UP000470018"/>
    </source>
</evidence>
<dbReference type="PANTHER" id="PTHR42776:SF4">
    <property type="entry name" value="ACYLAMINO-ACID-RELEASING ENZYME"/>
    <property type="match status" value="1"/>
</dbReference>
<evidence type="ECO:0000313" key="6">
    <source>
        <dbReference type="EMBL" id="PQH49930.1"/>
    </source>
</evidence>
<dbReference type="RefSeq" id="WP_045544126.1">
    <property type="nucleotide sequence ID" value="NZ_AP014649.1"/>
</dbReference>
<organism evidence="5 8">
    <name type="scientific">Acinetobacter baumannii</name>
    <dbReference type="NCBI Taxonomy" id="470"/>
    <lineage>
        <taxon>Bacteria</taxon>
        <taxon>Pseudomonadati</taxon>
        <taxon>Pseudomonadota</taxon>
        <taxon>Gammaproteobacteria</taxon>
        <taxon>Moraxellales</taxon>
        <taxon>Moraxellaceae</taxon>
        <taxon>Acinetobacter</taxon>
        <taxon>Acinetobacter calcoaceticus/baumannii complex</taxon>
    </lineage>
</organism>
<keyword evidence="2" id="KW-1133">Transmembrane helix</keyword>
<dbReference type="EMBL" id="PUDN01000082">
    <property type="protein sequence ID" value="PQH49930.1"/>
    <property type="molecule type" value="Genomic_DNA"/>
</dbReference>
<sequence length="294" mass="32449">MLPKQNKNIALSYILPLILVIGFYALLRLSILPYIYTQQAQHQLLTANNQITEIYWKEPDLLADKKYPAIIFLHGIQKDKQGAKAFVRSGLLNEYSKKNFFSFAVSMSGYGEPSGKSDFCGKASQNNLVQAINFARSQPHVDPNKVAVVGISCGASIANVVANSGKINALILVSGFYDFKGMYAEWSSHTRTLPSNVMSEINESITTEKNIETASAARSSLPISSQYPPTLILVSAKDPIVDPKQSIHLHQLLDGKGIPNTLELIQDAKHPVPANVWKTKSDSFLEKTLNMEIK</sequence>
<dbReference type="EMBL" id="CP072270">
    <property type="protein sequence ID" value="QTK45262.1"/>
    <property type="molecule type" value="Genomic_DNA"/>
</dbReference>
<evidence type="ECO:0000313" key="4">
    <source>
        <dbReference type="EMBL" id="NDW42342.1"/>
    </source>
</evidence>
<proteinExistence type="predicted"/>
<feature type="transmembrane region" description="Helical" evidence="2">
    <location>
        <begin position="12"/>
        <end position="36"/>
    </location>
</feature>
<dbReference type="GO" id="GO:0004252">
    <property type="term" value="F:serine-type endopeptidase activity"/>
    <property type="evidence" value="ECO:0007669"/>
    <property type="project" value="TreeGrafter"/>
</dbReference>
<evidence type="ECO:0000256" key="2">
    <source>
        <dbReference type="SAM" id="Phobius"/>
    </source>
</evidence>
<dbReference type="SUPFAM" id="SSF53474">
    <property type="entry name" value="alpha/beta-Hydrolases"/>
    <property type="match status" value="1"/>
</dbReference>
<reference evidence="6 9" key="2">
    <citation type="journal article" date="2018" name="J. Antimicrob. Chemother.">
        <title>Phylogenomics of colistin-susceptible and resistant XDR Acinetobacter baumannii.</title>
        <authorList>
            <person name="Mustapha M."/>
            <person name="Li B."/>
            <person name="Pacey M.P."/>
            <person name="Mettus R.T."/>
            <person name="McElheny C.L."/>
            <person name="Ernst R.K."/>
            <person name="Cooper V.S."/>
            <person name="Doi Y."/>
        </authorList>
    </citation>
    <scope>NUCLEOTIDE SEQUENCE [LARGE SCALE GENOMIC DNA]</scope>
    <source>
        <strain evidence="6 9">R20</strain>
    </source>
</reference>
<dbReference type="Proteomes" id="UP000239276">
    <property type="component" value="Unassembled WGS sequence"/>
</dbReference>
<dbReference type="EMBL" id="NGKM01000002">
    <property type="protein sequence ID" value="OWK67948.1"/>
    <property type="molecule type" value="Genomic_DNA"/>
</dbReference>
<dbReference type="Gene3D" id="3.40.50.1820">
    <property type="entry name" value="alpha/beta hydrolase"/>
    <property type="match status" value="1"/>
</dbReference>
<evidence type="ECO:0000313" key="7">
    <source>
        <dbReference type="EMBL" id="QTK45262.1"/>
    </source>
</evidence>
<name>A0A090B3C4_ACIBA</name>
<dbReference type="PANTHER" id="PTHR42776">
    <property type="entry name" value="SERINE PEPTIDASE S9 FAMILY MEMBER"/>
    <property type="match status" value="1"/>
</dbReference>
<evidence type="ECO:0000313" key="9">
    <source>
        <dbReference type="Proteomes" id="UP000239276"/>
    </source>
</evidence>
<evidence type="ECO:0000256" key="1">
    <source>
        <dbReference type="ARBA" id="ARBA00022801"/>
    </source>
</evidence>
<dbReference type="Pfam" id="PF00326">
    <property type="entry name" value="Peptidase_S9"/>
    <property type="match status" value="1"/>
</dbReference>
<feature type="domain" description="Peptidase S9 prolyl oligopeptidase catalytic" evidence="3">
    <location>
        <begin position="121"/>
        <end position="289"/>
    </location>
</feature>
<evidence type="ECO:0000313" key="5">
    <source>
        <dbReference type="EMBL" id="OWK67948.1"/>
    </source>
</evidence>
<dbReference type="InterPro" id="IPR001375">
    <property type="entry name" value="Peptidase_S9_cat"/>
</dbReference>
<reference evidence="4 10" key="3">
    <citation type="submission" date="2020-02" db="EMBL/GenBank/DDBJ databases">
        <title>Whole genome shot-gun sequencing of clinical Carbapenem resistant A. baumannii.</title>
        <authorList>
            <person name="Veeraraghavan B."/>
            <person name="Mathur P."/>
            <person name="Vijayakumar S."/>
            <person name="Vasudevan K."/>
            <person name="Lincy M."/>
            <person name="Kirubananthan A."/>
        </authorList>
    </citation>
    <scope>NUCLEOTIDE SEQUENCE [LARGE SCALE GENOMIC DNA]</scope>
    <source>
        <strain evidence="4 10">SP816</strain>
    </source>
</reference>
<gene>
    <name evidence="6" type="ORF">C5U34_14910</name>
    <name evidence="5" type="ORF">CBE85_03285</name>
    <name evidence="4" type="ORF">G3N53_14795</name>
    <name evidence="7" type="ORF">J6E47_09525</name>
</gene>
<evidence type="ECO:0000313" key="8">
    <source>
        <dbReference type="Proteomes" id="UP000197394"/>
    </source>
</evidence>
<dbReference type="Proteomes" id="UP000664966">
    <property type="component" value="Chromosome"/>
</dbReference>
<dbReference type="Proteomes" id="UP000197394">
    <property type="component" value="Unassembled WGS sequence"/>
</dbReference>
<protein>
    <submittedName>
        <fullName evidence="5">Alpha/beta hydrolase</fullName>
    </submittedName>
    <submittedName>
        <fullName evidence="4">Prolyl oligopeptidase family serine peptidase</fullName>
    </submittedName>
</protein>
<dbReference type="Proteomes" id="UP000470018">
    <property type="component" value="Unassembled WGS sequence"/>
</dbReference>
<dbReference type="AlphaFoldDB" id="A0A090B3C4"/>
<dbReference type="EMBL" id="JAAGTY010000017">
    <property type="protein sequence ID" value="NDW42342.1"/>
    <property type="molecule type" value="Genomic_DNA"/>
</dbReference>
<reference evidence="7" key="4">
    <citation type="submission" date="2021-03" db="EMBL/GenBank/DDBJ databases">
        <title>Complete genome sequencing of Acinetobacter baumannii.</title>
        <authorList>
            <person name="Yadav B."/>
            <person name="Makwana N."/>
            <person name="Kharat A.S."/>
            <person name="Veeraraghavan B."/>
            <person name="Vijayakumar S."/>
            <person name="Priya M."/>
        </authorList>
    </citation>
    <scope>NUCLEOTIDE SEQUENCE</scope>
    <source>
        <strain evidence="7">KSK6</strain>
    </source>
</reference>
<keyword evidence="1 5" id="KW-0378">Hydrolase</keyword>
<evidence type="ECO:0000259" key="3">
    <source>
        <dbReference type="Pfam" id="PF00326"/>
    </source>
</evidence>
<dbReference type="GO" id="GO:0006508">
    <property type="term" value="P:proteolysis"/>
    <property type="evidence" value="ECO:0007669"/>
    <property type="project" value="InterPro"/>
</dbReference>
<accession>A0A090B3C4</accession>
<keyword evidence="2" id="KW-0812">Transmembrane</keyword>
<keyword evidence="2" id="KW-0472">Membrane</keyword>
<dbReference type="InterPro" id="IPR029058">
    <property type="entry name" value="AB_hydrolase_fold"/>
</dbReference>